<name>A0A0P0WWU6_ORYSJ</name>
<accession>A0A0P0WWU6</accession>
<dbReference type="Proteomes" id="UP000059680">
    <property type="component" value="Chromosome 6"/>
</dbReference>
<evidence type="ECO:0000313" key="3">
    <source>
        <dbReference type="Proteomes" id="UP000059680"/>
    </source>
</evidence>
<reference evidence="2 3" key="2">
    <citation type="journal article" date="2013" name="Plant Cell Physiol.">
        <title>Rice Annotation Project Database (RAP-DB): an integrative and interactive database for rice genomics.</title>
        <authorList>
            <person name="Sakai H."/>
            <person name="Lee S.S."/>
            <person name="Tanaka T."/>
            <person name="Numa H."/>
            <person name="Kim J."/>
            <person name="Kawahara Y."/>
            <person name="Wakimoto H."/>
            <person name="Yang C.C."/>
            <person name="Iwamoto M."/>
            <person name="Abe T."/>
            <person name="Yamada Y."/>
            <person name="Muto A."/>
            <person name="Inokuchi H."/>
            <person name="Ikemura T."/>
            <person name="Matsumoto T."/>
            <person name="Sasaki T."/>
            <person name="Itoh T."/>
        </authorList>
    </citation>
    <scope>NUCLEOTIDE SEQUENCE [LARGE SCALE GENOMIC DNA]</scope>
    <source>
        <strain evidence="3">cv. Nipponbare</strain>
    </source>
</reference>
<dbReference type="PaxDb" id="39947-A0A0P0WWU6"/>
<dbReference type="Gramene" id="Os06t0477400-01">
    <property type="protein sequence ID" value="Os06t0477400-01"/>
    <property type="gene ID" value="Os06g0477400"/>
</dbReference>
<keyword evidence="3" id="KW-1185">Reference proteome</keyword>
<organism evidence="2 3">
    <name type="scientific">Oryza sativa subsp. japonica</name>
    <name type="common">Rice</name>
    <dbReference type="NCBI Taxonomy" id="39947"/>
    <lineage>
        <taxon>Eukaryota</taxon>
        <taxon>Viridiplantae</taxon>
        <taxon>Streptophyta</taxon>
        <taxon>Embryophyta</taxon>
        <taxon>Tracheophyta</taxon>
        <taxon>Spermatophyta</taxon>
        <taxon>Magnoliopsida</taxon>
        <taxon>Liliopsida</taxon>
        <taxon>Poales</taxon>
        <taxon>Poaceae</taxon>
        <taxon>BOP clade</taxon>
        <taxon>Oryzoideae</taxon>
        <taxon>Oryzeae</taxon>
        <taxon>Oryzinae</taxon>
        <taxon>Oryza</taxon>
        <taxon>Oryza sativa</taxon>
    </lineage>
</organism>
<dbReference type="AlphaFoldDB" id="A0A0P0WWU6"/>
<gene>
    <name evidence="2" type="ordered locus">Os06g0477400</name>
    <name evidence="2" type="ORF">OSNPB_060477400</name>
</gene>
<sequence length="70" mass="7560">MNSASLKAGAPARSSRPRSPRGSRRSIHLCHGSKPPSTIADMCFVCSLLLVCIAIKFLDSEMFVLPVVMN</sequence>
<feature type="region of interest" description="Disordered" evidence="1">
    <location>
        <begin position="1"/>
        <end position="29"/>
    </location>
</feature>
<protein>
    <submittedName>
        <fullName evidence="2">Os06g0477400 protein</fullName>
    </submittedName>
</protein>
<dbReference type="EMBL" id="AP014962">
    <property type="protein sequence ID" value="BAS97787.1"/>
    <property type="molecule type" value="Genomic_DNA"/>
</dbReference>
<proteinExistence type="predicted"/>
<evidence type="ECO:0000313" key="2">
    <source>
        <dbReference type="EMBL" id="BAS97787.1"/>
    </source>
</evidence>
<reference evidence="2 3" key="3">
    <citation type="journal article" date="2013" name="Rice">
        <title>Improvement of the Oryza sativa Nipponbare reference genome using next generation sequence and optical map data.</title>
        <authorList>
            <person name="Kawahara Y."/>
            <person name="de la Bastide M."/>
            <person name="Hamilton J.P."/>
            <person name="Kanamori H."/>
            <person name="McCombie W.R."/>
            <person name="Ouyang S."/>
            <person name="Schwartz D.C."/>
            <person name="Tanaka T."/>
            <person name="Wu J."/>
            <person name="Zhou S."/>
            <person name="Childs K.L."/>
            <person name="Davidson R.M."/>
            <person name="Lin H."/>
            <person name="Quesada-Ocampo L."/>
            <person name="Vaillancourt B."/>
            <person name="Sakai H."/>
            <person name="Lee S.S."/>
            <person name="Kim J."/>
            <person name="Numa H."/>
            <person name="Itoh T."/>
            <person name="Buell C.R."/>
            <person name="Matsumoto T."/>
        </authorList>
    </citation>
    <scope>NUCLEOTIDE SEQUENCE [LARGE SCALE GENOMIC DNA]</scope>
    <source>
        <strain evidence="3">cv. Nipponbare</strain>
    </source>
</reference>
<evidence type="ECO:0000256" key="1">
    <source>
        <dbReference type="SAM" id="MobiDB-lite"/>
    </source>
</evidence>
<dbReference type="InParanoid" id="A0A0P0WWU6"/>
<feature type="compositionally biased region" description="Basic residues" evidence="1">
    <location>
        <begin position="15"/>
        <end position="28"/>
    </location>
</feature>
<reference evidence="3" key="1">
    <citation type="journal article" date="2005" name="Nature">
        <title>The map-based sequence of the rice genome.</title>
        <authorList>
            <consortium name="International rice genome sequencing project (IRGSP)"/>
            <person name="Matsumoto T."/>
            <person name="Wu J."/>
            <person name="Kanamori H."/>
            <person name="Katayose Y."/>
            <person name="Fujisawa M."/>
            <person name="Namiki N."/>
            <person name="Mizuno H."/>
            <person name="Yamamoto K."/>
            <person name="Antonio B.A."/>
            <person name="Baba T."/>
            <person name="Sakata K."/>
            <person name="Nagamura Y."/>
            <person name="Aoki H."/>
            <person name="Arikawa K."/>
            <person name="Arita K."/>
            <person name="Bito T."/>
            <person name="Chiden Y."/>
            <person name="Fujitsuka N."/>
            <person name="Fukunaka R."/>
            <person name="Hamada M."/>
            <person name="Harada C."/>
            <person name="Hayashi A."/>
            <person name="Hijishita S."/>
            <person name="Honda M."/>
            <person name="Hosokawa S."/>
            <person name="Ichikawa Y."/>
            <person name="Idonuma A."/>
            <person name="Iijima M."/>
            <person name="Ikeda M."/>
            <person name="Ikeno M."/>
            <person name="Ito K."/>
            <person name="Ito S."/>
            <person name="Ito T."/>
            <person name="Ito Y."/>
            <person name="Ito Y."/>
            <person name="Iwabuchi A."/>
            <person name="Kamiya K."/>
            <person name="Karasawa W."/>
            <person name="Kurita K."/>
            <person name="Katagiri S."/>
            <person name="Kikuta A."/>
            <person name="Kobayashi H."/>
            <person name="Kobayashi N."/>
            <person name="Machita K."/>
            <person name="Maehara T."/>
            <person name="Masukawa M."/>
            <person name="Mizubayashi T."/>
            <person name="Mukai Y."/>
            <person name="Nagasaki H."/>
            <person name="Nagata Y."/>
            <person name="Naito S."/>
            <person name="Nakashima M."/>
            <person name="Nakama Y."/>
            <person name="Nakamichi Y."/>
            <person name="Nakamura M."/>
            <person name="Meguro A."/>
            <person name="Negishi M."/>
            <person name="Ohta I."/>
            <person name="Ohta T."/>
            <person name="Okamoto M."/>
            <person name="Ono N."/>
            <person name="Saji S."/>
            <person name="Sakaguchi M."/>
            <person name="Sakai K."/>
            <person name="Shibata M."/>
            <person name="Shimokawa T."/>
            <person name="Song J."/>
            <person name="Takazaki Y."/>
            <person name="Terasawa K."/>
            <person name="Tsugane M."/>
            <person name="Tsuji K."/>
            <person name="Ueda S."/>
            <person name="Waki K."/>
            <person name="Yamagata H."/>
            <person name="Yamamoto M."/>
            <person name="Yamamoto S."/>
            <person name="Yamane H."/>
            <person name="Yoshiki S."/>
            <person name="Yoshihara R."/>
            <person name="Yukawa K."/>
            <person name="Zhong H."/>
            <person name="Yano M."/>
            <person name="Yuan Q."/>
            <person name="Ouyang S."/>
            <person name="Liu J."/>
            <person name="Jones K.M."/>
            <person name="Gansberger K."/>
            <person name="Moffat K."/>
            <person name="Hill J."/>
            <person name="Bera J."/>
            <person name="Fadrosh D."/>
            <person name="Jin S."/>
            <person name="Johri S."/>
            <person name="Kim M."/>
            <person name="Overton L."/>
            <person name="Reardon M."/>
            <person name="Tsitrin T."/>
            <person name="Vuong H."/>
            <person name="Weaver B."/>
            <person name="Ciecko A."/>
            <person name="Tallon L."/>
            <person name="Jackson J."/>
            <person name="Pai G."/>
            <person name="Aken S.V."/>
            <person name="Utterback T."/>
            <person name="Reidmuller S."/>
            <person name="Feldblyum T."/>
            <person name="Hsiao J."/>
            <person name="Zismann V."/>
            <person name="Iobst S."/>
            <person name="de Vazeille A.R."/>
            <person name="Buell C.R."/>
            <person name="Ying K."/>
            <person name="Li Y."/>
            <person name="Lu T."/>
            <person name="Huang Y."/>
            <person name="Zhao Q."/>
            <person name="Feng Q."/>
            <person name="Zhang L."/>
            <person name="Zhu J."/>
            <person name="Weng Q."/>
            <person name="Mu J."/>
            <person name="Lu Y."/>
            <person name="Fan D."/>
            <person name="Liu Y."/>
            <person name="Guan J."/>
            <person name="Zhang Y."/>
            <person name="Yu S."/>
            <person name="Liu X."/>
            <person name="Zhang Y."/>
            <person name="Hong G."/>
            <person name="Han B."/>
            <person name="Choisne N."/>
            <person name="Demange N."/>
            <person name="Orjeda G."/>
            <person name="Samain S."/>
            <person name="Cattolico L."/>
            <person name="Pelletier E."/>
            <person name="Couloux A."/>
            <person name="Segurens B."/>
            <person name="Wincker P."/>
            <person name="D'Hont A."/>
            <person name="Scarpelli C."/>
            <person name="Weissenbach J."/>
            <person name="Salanoubat M."/>
            <person name="Quetier F."/>
            <person name="Yu Y."/>
            <person name="Kim H.R."/>
            <person name="Rambo T."/>
            <person name="Currie J."/>
            <person name="Collura K."/>
            <person name="Luo M."/>
            <person name="Yang T."/>
            <person name="Ammiraju J.S.S."/>
            <person name="Engler F."/>
            <person name="Soderlund C."/>
            <person name="Wing R.A."/>
            <person name="Palmer L.E."/>
            <person name="de la Bastide M."/>
            <person name="Spiegel L."/>
            <person name="Nascimento L."/>
            <person name="Zutavern T."/>
            <person name="O'Shaughnessy A."/>
            <person name="Dike S."/>
            <person name="Dedhia N."/>
            <person name="Preston R."/>
            <person name="Balija V."/>
            <person name="McCombie W.R."/>
            <person name="Chow T."/>
            <person name="Chen H."/>
            <person name="Chung M."/>
            <person name="Chen C."/>
            <person name="Shaw J."/>
            <person name="Wu H."/>
            <person name="Hsiao K."/>
            <person name="Chao Y."/>
            <person name="Chu M."/>
            <person name="Cheng C."/>
            <person name="Hour A."/>
            <person name="Lee P."/>
            <person name="Lin S."/>
            <person name="Lin Y."/>
            <person name="Liou J."/>
            <person name="Liu S."/>
            <person name="Hsing Y."/>
            <person name="Raghuvanshi S."/>
            <person name="Mohanty A."/>
            <person name="Bharti A.K."/>
            <person name="Gaur A."/>
            <person name="Gupta V."/>
            <person name="Kumar D."/>
            <person name="Ravi V."/>
            <person name="Vij S."/>
            <person name="Kapur A."/>
            <person name="Khurana P."/>
            <person name="Khurana P."/>
            <person name="Khurana J.P."/>
            <person name="Tyagi A.K."/>
            <person name="Gaikwad K."/>
            <person name="Singh A."/>
            <person name="Dalal V."/>
            <person name="Srivastava S."/>
            <person name="Dixit A."/>
            <person name="Pal A.K."/>
            <person name="Ghazi I.A."/>
            <person name="Yadav M."/>
            <person name="Pandit A."/>
            <person name="Bhargava A."/>
            <person name="Sureshbabu K."/>
            <person name="Batra K."/>
            <person name="Sharma T.R."/>
            <person name="Mohapatra T."/>
            <person name="Singh N.K."/>
            <person name="Messing J."/>
            <person name="Nelson A.B."/>
            <person name="Fuks G."/>
            <person name="Kavchok S."/>
            <person name="Keizer G."/>
            <person name="Linton E."/>
            <person name="Llaca V."/>
            <person name="Song R."/>
            <person name="Tanyolac B."/>
            <person name="Young S."/>
            <person name="Ho-Il K."/>
            <person name="Hahn J.H."/>
            <person name="Sangsakoo G."/>
            <person name="Vanavichit A."/>
            <person name="de Mattos Luiz.A.T."/>
            <person name="Zimmer P.D."/>
            <person name="Malone G."/>
            <person name="Dellagostin O."/>
            <person name="de Oliveira A.C."/>
            <person name="Bevan M."/>
            <person name="Bancroft I."/>
            <person name="Minx P."/>
            <person name="Cordum H."/>
            <person name="Wilson R."/>
            <person name="Cheng Z."/>
            <person name="Jin W."/>
            <person name="Jiang J."/>
            <person name="Leong S.A."/>
            <person name="Iwama H."/>
            <person name="Gojobori T."/>
            <person name="Itoh T."/>
            <person name="Niimura Y."/>
            <person name="Fujii Y."/>
            <person name="Habara T."/>
            <person name="Sakai H."/>
            <person name="Sato Y."/>
            <person name="Wilson G."/>
            <person name="Kumar K."/>
            <person name="McCouch S."/>
            <person name="Juretic N."/>
            <person name="Hoen D."/>
            <person name="Wright S."/>
            <person name="Bruskiewich R."/>
            <person name="Bureau T."/>
            <person name="Miyao A."/>
            <person name="Hirochika H."/>
            <person name="Nishikawa T."/>
            <person name="Kadowaki K."/>
            <person name="Sugiura M."/>
            <person name="Burr B."/>
            <person name="Sasaki T."/>
        </authorList>
    </citation>
    <scope>NUCLEOTIDE SEQUENCE [LARGE SCALE GENOMIC DNA]</scope>
    <source>
        <strain evidence="3">cv. Nipponbare</strain>
    </source>
</reference>